<organism evidence="2 3">
    <name type="scientific">Pseudoflavonifractor hominis</name>
    <dbReference type="NCBI Taxonomy" id="2763059"/>
    <lineage>
        <taxon>Bacteria</taxon>
        <taxon>Bacillati</taxon>
        <taxon>Bacillota</taxon>
        <taxon>Clostridia</taxon>
        <taxon>Eubacteriales</taxon>
        <taxon>Oscillospiraceae</taxon>
        <taxon>Pseudoflavonifractor</taxon>
    </lineage>
</organism>
<evidence type="ECO:0000256" key="1">
    <source>
        <dbReference type="SAM" id="Phobius"/>
    </source>
</evidence>
<feature type="transmembrane region" description="Helical" evidence="1">
    <location>
        <begin position="104"/>
        <end position="123"/>
    </location>
</feature>
<reference evidence="2 3" key="1">
    <citation type="submission" date="2020-08" db="EMBL/GenBank/DDBJ databases">
        <title>Genome public.</title>
        <authorList>
            <person name="Liu C."/>
            <person name="Sun Q."/>
        </authorList>
    </citation>
    <scope>NUCLEOTIDE SEQUENCE [LARGE SCALE GENOMIC DNA]</scope>
    <source>
        <strain evidence="2 3">New-38</strain>
    </source>
</reference>
<keyword evidence="1" id="KW-0472">Membrane</keyword>
<evidence type="ECO:0000313" key="3">
    <source>
        <dbReference type="Proteomes" id="UP000660021"/>
    </source>
</evidence>
<comment type="caution">
    <text evidence="2">The sequence shown here is derived from an EMBL/GenBank/DDBJ whole genome shotgun (WGS) entry which is preliminary data.</text>
</comment>
<sequence>MRARTLRLMRGLGLLLAAGLAYAAFCLVTGWSIPCPFHLLTGWNCPGCGVTRMCLALLRLDLAGAWRANPGLMLLLPFLAVLLLSLAVRYIRTGRGLPSPGEQKLIWCGVAYLLLYGLLRNLWEI</sequence>
<evidence type="ECO:0000313" key="2">
    <source>
        <dbReference type="EMBL" id="MBC5731981.1"/>
    </source>
</evidence>
<keyword evidence="3" id="KW-1185">Reference proteome</keyword>
<keyword evidence="1" id="KW-0812">Transmembrane</keyword>
<proteinExistence type="predicted"/>
<dbReference type="Proteomes" id="UP000660021">
    <property type="component" value="Unassembled WGS sequence"/>
</dbReference>
<protein>
    <submittedName>
        <fullName evidence="2">DUF2752 domain-containing protein</fullName>
    </submittedName>
</protein>
<dbReference type="EMBL" id="JACOPR010000013">
    <property type="protein sequence ID" value="MBC5731981.1"/>
    <property type="molecule type" value="Genomic_DNA"/>
</dbReference>
<keyword evidence="1" id="KW-1133">Transmembrane helix</keyword>
<accession>A0ABR7HX27</accession>
<gene>
    <name evidence="2" type="ORF">H8S34_14255</name>
</gene>
<dbReference type="RefSeq" id="WP_101691562.1">
    <property type="nucleotide sequence ID" value="NZ_JACOPR010000013.1"/>
</dbReference>
<dbReference type="Pfam" id="PF10825">
    <property type="entry name" value="DUF2752"/>
    <property type="match status" value="1"/>
</dbReference>
<name>A0ABR7HX27_9FIRM</name>
<feature type="transmembrane region" description="Helical" evidence="1">
    <location>
        <begin position="72"/>
        <end position="92"/>
    </location>
</feature>
<dbReference type="InterPro" id="IPR021215">
    <property type="entry name" value="DUF2752"/>
</dbReference>